<name>A0A1V4ERF9_9BACL</name>
<dbReference type="AlphaFoldDB" id="A0A1V4ERF9"/>
<keyword evidence="2" id="KW-1185">Reference proteome</keyword>
<dbReference type="Pfam" id="PF14169">
    <property type="entry name" value="YdjO"/>
    <property type="match status" value="1"/>
</dbReference>
<organism evidence="1 2">
    <name type="scientific">Ferroacidibacillus organovorans</name>
    <dbReference type="NCBI Taxonomy" id="1765683"/>
    <lineage>
        <taxon>Bacteria</taxon>
        <taxon>Bacillati</taxon>
        <taxon>Bacillota</taxon>
        <taxon>Bacilli</taxon>
        <taxon>Bacillales</taxon>
        <taxon>Alicyclobacillaceae</taxon>
        <taxon>Ferroacidibacillus</taxon>
    </lineage>
</organism>
<evidence type="ECO:0000313" key="1">
    <source>
        <dbReference type="EMBL" id="OPG15462.1"/>
    </source>
</evidence>
<gene>
    <name evidence="1" type="ORF">B2M26_10255</name>
</gene>
<comment type="caution">
    <text evidence="1">The sequence shown here is derived from an EMBL/GenBank/DDBJ whole genome shotgun (WGS) entry which is preliminary data.</text>
</comment>
<sequence length="60" mass="7077">MSYYNNRRKPASEHVYADVVIWQCSECNCWSRQEFVHVVEPNCPLCKGLMNSEAKNIRIE</sequence>
<evidence type="ECO:0008006" key="3">
    <source>
        <dbReference type="Google" id="ProtNLM"/>
    </source>
</evidence>
<dbReference type="EMBL" id="MWPS01000027">
    <property type="protein sequence ID" value="OPG15462.1"/>
    <property type="molecule type" value="Genomic_DNA"/>
</dbReference>
<protein>
    <recommendedName>
        <fullName evidence="3">Cold-shock protein</fullName>
    </recommendedName>
</protein>
<evidence type="ECO:0000313" key="2">
    <source>
        <dbReference type="Proteomes" id="UP000190229"/>
    </source>
</evidence>
<dbReference type="RefSeq" id="WP_079291010.1">
    <property type="nucleotide sequence ID" value="NZ_LSUQ01000009.1"/>
</dbReference>
<dbReference type="OrthoDB" id="1955171at2"/>
<reference evidence="1 2" key="1">
    <citation type="submission" date="2017-02" db="EMBL/GenBank/DDBJ databases">
        <title>Draft genome of Acidibacillus ferrooxidans Huett2.</title>
        <authorList>
            <person name="Schopf S."/>
        </authorList>
    </citation>
    <scope>NUCLEOTIDE SEQUENCE [LARGE SCALE GENOMIC DNA]</scope>
    <source>
        <strain evidence="1 2">Huett2</strain>
    </source>
</reference>
<proteinExistence type="predicted"/>
<dbReference type="Proteomes" id="UP000190229">
    <property type="component" value="Unassembled WGS sequence"/>
</dbReference>
<accession>A0A1V4ERF9</accession>
<dbReference type="InterPro" id="IPR025916">
    <property type="entry name" value="YdjO"/>
</dbReference>